<dbReference type="Pfam" id="PF13620">
    <property type="entry name" value="CarboxypepD_reg"/>
    <property type="match status" value="1"/>
</dbReference>
<dbReference type="EMBL" id="UINC01001352">
    <property type="protein sequence ID" value="SUZ78414.1"/>
    <property type="molecule type" value="Genomic_DNA"/>
</dbReference>
<keyword evidence="5" id="KW-0998">Cell outer membrane</keyword>
<dbReference type="GO" id="GO:0009279">
    <property type="term" value="C:cell outer membrane"/>
    <property type="evidence" value="ECO:0007669"/>
    <property type="project" value="UniProtKB-SubCell"/>
</dbReference>
<evidence type="ECO:0000256" key="3">
    <source>
        <dbReference type="ARBA" id="ARBA00022692"/>
    </source>
</evidence>
<dbReference type="InterPro" id="IPR039426">
    <property type="entry name" value="TonB-dep_rcpt-like"/>
</dbReference>
<dbReference type="Gene3D" id="2.60.40.1120">
    <property type="entry name" value="Carboxypeptidase-like, regulatory domain"/>
    <property type="match status" value="1"/>
</dbReference>
<dbReference type="SUPFAM" id="SSF49464">
    <property type="entry name" value="Carboxypeptidase regulatory domain-like"/>
    <property type="match status" value="1"/>
</dbReference>
<gene>
    <name evidence="8" type="ORF">METZ01_LOCUS31268</name>
</gene>
<reference evidence="8" key="1">
    <citation type="submission" date="2018-05" db="EMBL/GenBank/DDBJ databases">
        <authorList>
            <person name="Lanie J.A."/>
            <person name="Ng W.-L."/>
            <person name="Kazmierczak K.M."/>
            <person name="Andrzejewski T.M."/>
            <person name="Davidsen T.M."/>
            <person name="Wayne K.J."/>
            <person name="Tettelin H."/>
            <person name="Glass J.I."/>
            <person name="Rusch D."/>
            <person name="Podicherti R."/>
            <person name="Tsui H.-C.T."/>
            <person name="Winkler M.E."/>
        </authorList>
    </citation>
    <scope>NUCLEOTIDE SEQUENCE</scope>
</reference>
<evidence type="ECO:0000256" key="2">
    <source>
        <dbReference type="ARBA" id="ARBA00022448"/>
    </source>
</evidence>
<organism evidence="8">
    <name type="scientific">marine metagenome</name>
    <dbReference type="NCBI Taxonomy" id="408172"/>
    <lineage>
        <taxon>unclassified sequences</taxon>
        <taxon>metagenomes</taxon>
        <taxon>ecological metagenomes</taxon>
    </lineage>
</organism>
<dbReference type="GO" id="GO:0015344">
    <property type="term" value="F:siderophore uptake transmembrane transporter activity"/>
    <property type="evidence" value="ECO:0007669"/>
    <property type="project" value="TreeGrafter"/>
</dbReference>
<dbReference type="InterPro" id="IPR036942">
    <property type="entry name" value="Beta-barrel_TonB_sf"/>
</dbReference>
<feature type="region of interest" description="Disordered" evidence="6">
    <location>
        <begin position="845"/>
        <end position="868"/>
    </location>
</feature>
<evidence type="ECO:0000313" key="8">
    <source>
        <dbReference type="EMBL" id="SUZ78414.1"/>
    </source>
</evidence>
<dbReference type="InterPro" id="IPR057601">
    <property type="entry name" value="Oar-like_b-barrel"/>
</dbReference>
<name>A0A381QHR9_9ZZZZ</name>
<sequence length="1055" mass="114758">MRTVTVFAIIALAVVTGLTQTHLGSIRGTATDSTDARIAGATVEIVNTSTNIRRVITTSGEGAFVFSQLPPGEFSISIGRDGYKTYVSRVVLQVSQRLRLDAQLELGVVTEQVIVTAPDTPIELDSSALTTVIDNQQIVQLPLDGRNFLELALLAAGTSPSPQGSAASVRGDFAMSVNGARENANAFLLDGAYNVDPKLNTPAVRPTIDAIKEFRILTSTYDASFGRHAGAQVNVTTKTGTNQFSGTAYEFFRTEALNARNAFAPTDGPAPDYRRNQFGMSLGGPLIEDRTFFFTDYEGLRLKEGVTKIANVPTLAERQGDLSASLLTPPTNPFTGQRFPGDVIPAPYLNPIGKAIANLYPLPNRNVPFENYIASPNQRDRNDRFDARIDHTLGAGSRLTARYSFGDRRLFEPFSGTGFAEVPGFGSNIERRAQNLMVSQTQVISPAVVNDLRVAFSRVSTGVFHQNFGNSLNSTVGLPEMSANPRDFGLSFIKVTGYSPIGDEFNNPQHSETNLLQVLNSLSFVRGPHLLKAGFDAHFTRQKAFRDVQSRGFLTFTSQPYFTGNALADLLLGLPLMTGGATLDNRQQLRTESFNAFFQDEIRLNSSLTVSVGVRYEVTSPPVDTNDRANVFDPVSQAVVQVGTKSIPRGGYATDYNNIAPRFGLAWTPGRSNNTVVRGGYGIYYNRSALAPGEGLYFNPPFFDFNLWYPLPGAPLTLANPFPTQFPIATPPSALAFDRNLKTPWLQQWSVGIQHQFGNRRSVEVNYVGSKGHNLLTARDINQAAPSPQPYNLRPNPQFGDIVALESTATSRYNALQVKAQQRMLNGLTMHAAYTLGKGTDDASDFFTSAGDPNFPQDSNNPKAERGRSSFDIRHRFSMSFSYALPFGLDQRFVIDGLASHIFGNWTVAGIFTAQSGSPFTVALLPEVDNSNTGRAALGFGMNDRPNLAGDPARPNRSASAWFNTTSFSLPPYGSFGNAGRNILDGPGFQNLNLALLKQASLNEDLDVQIRLEAFNVLNRVNLGLPDAFLGSPTFGRILSAGSARRLQLGLKLIY</sequence>
<keyword evidence="3" id="KW-0812">Transmembrane</keyword>
<proteinExistence type="predicted"/>
<keyword evidence="2" id="KW-0813">Transport</keyword>
<dbReference type="PANTHER" id="PTHR30069">
    <property type="entry name" value="TONB-DEPENDENT OUTER MEMBRANE RECEPTOR"/>
    <property type="match status" value="1"/>
</dbReference>
<dbReference type="AlphaFoldDB" id="A0A381QHR9"/>
<dbReference type="InterPro" id="IPR008969">
    <property type="entry name" value="CarboxyPept-like_regulatory"/>
</dbReference>
<keyword evidence="4" id="KW-0472">Membrane</keyword>
<dbReference type="SUPFAM" id="SSF56935">
    <property type="entry name" value="Porins"/>
    <property type="match status" value="1"/>
</dbReference>
<evidence type="ECO:0000256" key="1">
    <source>
        <dbReference type="ARBA" id="ARBA00004571"/>
    </source>
</evidence>
<feature type="domain" description="TonB-dependent transporter Oar-like beta-barrel" evidence="7">
    <location>
        <begin position="236"/>
        <end position="1048"/>
    </location>
</feature>
<dbReference type="PANTHER" id="PTHR30069:SF46">
    <property type="entry name" value="OAR PROTEIN"/>
    <property type="match status" value="1"/>
</dbReference>
<comment type="subcellular location">
    <subcellularLocation>
        <location evidence="1">Cell outer membrane</location>
        <topology evidence="1">Multi-pass membrane protein</topology>
    </subcellularLocation>
</comment>
<protein>
    <recommendedName>
        <fullName evidence="7">TonB-dependent transporter Oar-like beta-barrel domain-containing protein</fullName>
    </recommendedName>
</protein>
<accession>A0A381QHR9</accession>
<evidence type="ECO:0000256" key="5">
    <source>
        <dbReference type="ARBA" id="ARBA00023237"/>
    </source>
</evidence>
<evidence type="ECO:0000256" key="6">
    <source>
        <dbReference type="SAM" id="MobiDB-lite"/>
    </source>
</evidence>
<dbReference type="Gene3D" id="2.40.170.20">
    <property type="entry name" value="TonB-dependent receptor, beta-barrel domain"/>
    <property type="match status" value="1"/>
</dbReference>
<evidence type="ECO:0000259" key="7">
    <source>
        <dbReference type="Pfam" id="PF25183"/>
    </source>
</evidence>
<dbReference type="Pfam" id="PF25183">
    <property type="entry name" value="OMP_b-brl_4"/>
    <property type="match status" value="1"/>
</dbReference>
<dbReference type="GO" id="GO:0044718">
    <property type="term" value="P:siderophore transmembrane transport"/>
    <property type="evidence" value="ECO:0007669"/>
    <property type="project" value="TreeGrafter"/>
</dbReference>
<evidence type="ECO:0000256" key="4">
    <source>
        <dbReference type="ARBA" id="ARBA00023136"/>
    </source>
</evidence>